<accession>A0ABX7P7A3</accession>
<evidence type="ECO:0008006" key="3">
    <source>
        <dbReference type="Google" id="ProtNLM"/>
    </source>
</evidence>
<evidence type="ECO:0000313" key="1">
    <source>
        <dbReference type="EMBL" id="QSQ26336.1"/>
    </source>
</evidence>
<evidence type="ECO:0000313" key="2">
    <source>
        <dbReference type="Proteomes" id="UP000662747"/>
    </source>
</evidence>
<proteinExistence type="predicted"/>
<gene>
    <name evidence="1" type="ORF">JY651_15985</name>
</gene>
<dbReference type="EMBL" id="CP071090">
    <property type="protein sequence ID" value="QSQ26336.1"/>
    <property type="molecule type" value="Genomic_DNA"/>
</dbReference>
<protein>
    <recommendedName>
        <fullName evidence="3">Type II toxin-antitoxin system RelE/ParE family toxin</fullName>
    </recommendedName>
</protein>
<reference evidence="1 2" key="1">
    <citation type="submission" date="2021-02" db="EMBL/GenBank/DDBJ databases">
        <title>De Novo genome assembly of isolated myxobacteria.</title>
        <authorList>
            <person name="Stevens D.C."/>
        </authorList>
    </citation>
    <scope>NUCLEOTIDE SEQUENCE [LARGE SCALE GENOMIC DNA]</scope>
    <source>
        <strain evidence="2">SCPEA02</strain>
    </source>
</reference>
<name>A0ABX7P7A3_9BACT</name>
<organism evidence="1 2">
    <name type="scientific">Pyxidicoccus parkwayensis</name>
    <dbReference type="NCBI Taxonomy" id="2813578"/>
    <lineage>
        <taxon>Bacteria</taxon>
        <taxon>Pseudomonadati</taxon>
        <taxon>Myxococcota</taxon>
        <taxon>Myxococcia</taxon>
        <taxon>Myxococcales</taxon>
        <taxon>Cystobacterineae</taxon>
        <taxon>Myxococcaceae</taxon>
        <taxon>Pyxidicoccus</taxon>
    </lineage>
</organism>
<dbReference type="RefSeq" id="WP_206727884.1">
    <property type="nucleotide sequence ID" value="NZ_CP071090.1"/>
</dbReference>
<sequence length="101" mass="11699">MRSPRNVHRPYTVEIVAEAWEQVSYLPRDTYRAIQARLESVGQQAALKAPEATQEEAPSFRHEDLTIHYVVDARRRLIKLLRISRERAHSATQAYRAESQG</sequence>
<dbReference type="Proteomes" id="UP000662747">
    <property type="component" value="Chromosome"/>
</dbReference>
<keyword evidence="2" id="KW-1185">Reference proteome</keyword>